<proteinExistence type="predicted"/>
<dbReference type="RefSeq" id="WP_119297742.1">
    <property type="nucleotide sequence ID" value="NZ_BHGK01000001.1"/>
</dbReference>
<sequence length="248" mass="28025">MTKIIADLHTHTIMSGHAFGTVRENAQAAAERGLKILGCTEHGPGIPGTCDPFYFKNLKSGPRNLYGVKILYGSEVNVLDDGSLSLEDDLMAKLDYAIVGIHRYCYKNQGKEKNTENLILCMKHEKVKFVSHPDDDRNPLDYEKLAKAAKEYHVALEVNNSSLLPGNSRIHCRENYQEMLKWCQKLQVPVILSSDAHDPLYVGGFDRVEKLLEEEGFDETLVLNTSEEKVWKWIGKEIPDGMITERGF</sequence>
<evidence type="ECO:0000259" key="1">
    <source>
        <dbReference type="SMART" id="SM00481"/>
    </source>
</evidence>
<organism evidence="2 3">
    <name type="scientific">Mediterraneibacter butyricigenes</name>
    <dbReference type="NCBI Taxonomy" id="2316025"/>
    <lineage>
        <taxon>Bacteria</taxon>
        <taxon>Bacillati</taxon>
        <taxon>Bacillota</taxon>
        <taxon>Clostridia</taxon>
        <taxon>Lachnospirales</taxon>
        <taxon>Lachnospiraceae</taxon>
        <taxon>Mediterraneibacter</taxon>
    </lineage>
</organism>
<dbReference type="Proteomes" id="UP000265643">
    <property type="component" value="Unassembled WGS sequence"/>
</dbReference>
<dbReference type="InterPro" id="IPR016195">
    <property type="entry name" value="Pol/histidinol_Pase-like"/>
</dbReference>
<evidence type="ECO:0000313" key="3">
    <source>
        <dbReference type="Proteomes" id="UP000265643"/>
    </source>
</evidence>
<comment type="caution">
    <text evidence="2">The sequence shown here is derived from an EMBL/GenBank/DDBJ whole genome shotgun (WGS) entry which is preliminary data.</text>
</comment>
<dbReference type="Pfam" id="PF02811">
    <property type="entry name" value="PHP"/>
    <property type="match status" value="1"/>
</dbReference>
<gene>
    <name evidence="2" type="ORF">KGMB01110_09650</name>
</gene>
<dbReference type="GO" id="GO:0005829">
    <property type="term" value="C:cytosol"/>
    <property type="evidence" value="ECO:0007669"/>
    <property type="project" value="TreeGrafter"/>
</dbReference>
<dbReference type="InterPro" id="IPR003141">
    <property type="entry name" value="Pol/His_phosphatase_N"/>
</dbReference>
<dbReference type="InterPro" id="IPR004013">
    <property type="entry name" value="PHP_dom"/>
</dbReference>
<dbReference type="AlphaFoldDB" id="A0A391P9X8"/>
<feature type="domain" description="Polymerase/histidinol phosphatase N-terminal" evidence="1">
    <location>
        <begin position="6"/>
        <end position="80"/>
    </location>
</feature>
<dbReference type="PANTHER" id="PTHR36928:SF1">
    <property type="entry name" value="PHOSPHATASE YCDX-RELATED"/>
    <property type="match status" value="1"/>
</dbReference>
<dbReference type="Gene3D" id="3.20.20.140">
    <property type="entry name" value="Metal-dependent hydrolases"/>
    <property type="match status" value="1"/>
</dbReference>
<dbReference type="SMART" id="SM00481">
    <property type="entry name" value="POLIIIAc"/>
    <property type="match status" value="1"/>
</dbReference>
<evidence type="ECO:0000313" key="2">
    <source>
        <dbReference type="EMBL" id="GCA66529.1"/>
    </source>
</evidence>
<accession>A0A391P9X8</accession>
<name>A0A391P9X8_9FIRM</name>
<reference evidence="3" key="1">
    <citation type="submission" date="2018-09" db="EMBL/GenBank/DDBJ databases">
        <title>Draft Genome Sequence of Mediterraneibacter sp. KCTC 15684.</title>
        <authorList>
            <person name="Kim J.S."/>
            <person name="Han K.I."/>
            <person name="Suh M.K."/>
            <person name="Lee K.C."/>
            <person name="Eom M.K."/>
            <person name="Lee J.H."/>
            <person name="Park S.H."/>
            <person name="Kang S.W."/>
            <person name="Park J.E."/>
            <person name="Oh B.S."/>
            <person name="Yu S.Y."/>
            <person name="Choi S.H."/>
            <person name="Lee D.H."/>
            <person name="Yoon H."/>
            <person name="Kim B."/>
            <person name="Yang S.J."/>
            <person name="Lee J.S."/>
        </authorList>
    </citation>
    <scope>NUCLEOTIDE SEQUENCE [LARGE SCALE GENOMIC DNA]</scope>
    <source>
        <strain evidence="3">KCTC 15684</strain>
    </source>
</reference>
<protein>
    <submittedName>
        <fullName evidence="2">Phosphatase</fullName>
    </submittedName>
</protein>
<dbReference type="SUPFAM" id="SSF89550">
    <property type="entry name" value="PHP domain-like"/>
    <property type="match status" value="1"/>
</dbReference>
<dbReference type="EMBL" id="BHGK01000001">
    <property type="protein sequence ID" value="GCA66529.1"/>
    <property type="molecule type" value="Genomic_DNA"/>
</dbReference>
<dbReference type="CDD" id="cd07437">
    <property type="entry name" value="PHP_HisPPase_Ycdx_like"/>
    <property type="match status" value="1"/>
</dbReference>
<dbReference type="GO" id="GO:0008270">
    <property type="term" value="F:zinc ion binding"/>
    <property type="evidence" value="ECO:0007669"/>
    <property type="project" value="TreeGrafter"/>
</dbReference>
<dbReference type="PANTHER" id="PTHR36928">
    <property type="entry name" value="PHOSPHATASE YCDX-RELATED"/>
    <property type="match status" value="1"/>
</dbReference>
<dbReference type="InterPro" id="IPR050243">
    <property type="entry name" value="PHP_phosphatase"/>
</dbReference>
<keyword evidence="3" id="KW-1185">Reference proteome</keyword>
<dbReference type="GO" id="GO:0042578">
    <property type="term" value="F:phosphoric ester hydrolase activity"/>
    <property type="evidence" value="ECO:0007669"/>
    <property type="project" value="TreeGrafter"/>
</dbReference>